<dbReference type="Proteomes" id="UP000566819">
    <property type="component" value="Unassembled WGS sequence"/>
</dbReference>
<keyword evidence="4 7" id="KW-0472">Membrane</keyword>
<keyword evidence="3 7" id="KW-1133">Transmembrane helix</keyword>
<dbReference type="PANTHER" id="PTHR33048">
    <property type="entry name" value="PTH11-LIKE INTEGRAL MEMBRANE PROTEIN (AFU_ORTHOLOGUE AFUA_5G11245)"/>
    <property type="match status" value="1"/>
</dbReference>
<evidence type="ECO:0000256" key="2">
    <source>
        <dbReference type="ARBA" id="ARBA00022692"/>
    </source>
</evidence>
<gene>
    <name evidence="10" type="ORF">G7Y89_g14786</name>
</gene>
<feature type="transmembrane region" description="Helical" evidence="7">
    <location>
        <begin position="277"/>
        <end position="300"/>
    </location>
</feature>
<dbReference type="PANTHER" id="PTHR33048:SF129">
    <property type="entry name" value="INTEGRAL MEMBRANE PROTEIN-RELATED"/>
    <property type="match status" value="1"/>
</dbReference>
<keyword evidence="11" id="KW-1185">Reference proteome</keyword>
<evidence type="ECO:0000259" key="8">
    <source>
        <dbReference type="Pfam" id="PF12353"/>
    </source>
</evidence>
<feature type="transmembrane region" description="Helical" evidence="7">
    <location>
        <begin position="312"/>
        <end position="332"/>
    </location>
</feature>
<evidence type="ECO:0000256" key="5">
    <source>
        <dbReference type="ARBA" id="ARBA00038359"/>
    </source>
</evidence>
<dbReference type="GO" id="GO:0016020">
    <property type="term" value="C:membrane"/>
    <property type="evidence" value="ECO:0007669"/>
    <property type="project" value="UniProtKB-SubCell"/>
</dbReference>
<comment type="subcellular location">
    <subcellularLocation>
        <location evidence="1">Membrane</location>
        <topology evidence="1">Multi-pass membrane protein</topology>
    </subcellularLocation>
</comment>
<sequence>MILSRDVGLGTSEGRTFRHGLRIRNYRIPKRSPHQTSARPDWADDVEGEDIIDELPAQSTTTNKDGTKTIVTWRFNDDGKKVKTTRRIRFTTHKEIVNPRVAERKHWSKFGLSAKDGAGPAADTTSVGENIIFRPSINWRKDAKEEKPDASSMKEQLKNKKVKCRICNGEHFTARCPFKDTMAPVGEEGSADPAAGPADAPEAAGGLGSGKSSYVPPHMRNGGSAALVIEWEAASMREMIWQLFGSQTHLEDSKPPQDYWKITQDPQPNCVNQISSLLVAGIVNTLTDLIVVLLPIRLFWSLQIPTKEVLPLVLLFAFGFASCCAGIVRTYFTYQVFMTWDSVWASYPLWLSAACELYIGIICASIPATKPFFSSYLPQLFGSTPSTFANTEESFSRSYQLSKSGQRTIIVKNERLDSAGGDEELLEFDKRMGKASSSTTVFGREVRDIEKDGILEM</sequence>
<evidence type="ECO:0000313" key="11">
    <source>
        <dbReference type="Proteomes" id="UP000566819"/>
    </source>
</evidence>
<evidence type="ECO:0000256" key="4">
    <source>
        <dbReference type="ARBA" id="ARBA00023136"/>
    </source>
</evidence>
<dbReference type="Pfam" id="PF12353">
    <property type="entry name" value="eIF3g"/>
    <property type="match status" value="1"/>
</dbReference>
<evidence type="ECO:0000259" key="9">
    <source>
        <dbReference type="Pfam" id="PF20684"/>
    </source>
</evidence>
<comment type="similarity">
    <text evidence="5">Belongs to the SAT4 family.</text>
</comment>
<evidence type="ECO:0000256" key="1">
    <source>
        <dbReference type="ARBA" id="ARBA00004141"/>
    </source>
</evidence>
<evidence type="ECO:0000313" key="10">
    <source>
        <dbReference type="EMBL" id="KAF4619062.1"/>
    </source>
</evidence>
<feature type="domain" description="Eukaryotic translation initiation factor 3 subunit G N-terminal" evidence="8">
    <location>
        <begin position="58"/>
        <end position="182"/>
    </location>
</feature>
<organism evidence="10 11">
    <name type="scientific">Cudoniella acicularis</name>
    <dbReference type="NCBI Taxonomy" id="354080"/>
    <lineage>
        <taxon>Eukaryota</taxon>
        <taxon>Fungi</taxon>
        <taxon>Dikarya</taxon>
        <taxon>Ascomycota</taxon>
        <taxon>Pezizomycotina</taxon>
        <taxon>Leotiomycetes</taxon>
        <taxon>Helotiales</taxon>
        <taxon>Tricladiaceae</taxon>
        <taxon>Cudoniella</taxon>
    </lineage>
</organism>
<evidence type="ECO:0000256" key="7">
    <source>
        <dbReference type="SAM" id="Phobius"/>
    </source>
</evidence>
<protein>
    <recommendedName>
        <fullName evidence="12">Eukaryotic translation initiation factor 3 subunit G</fullName>
    </recommendedName>
</protein>
<evidence type="ECO:0008006" key="12">
    <source>
        <dbReference type="Google" id="ProtNLM"/>
    </source>
</evidence>
<evidence type="ECO:0000256" key="6">
    <source>
        <dbReference type="SAM" id="MobiDB-lite"/>
    </source>
</evidence>
<name>A0A8H4VR66_9HELO</name>
<feature type="domain" description="Rhodopsin" evidence="9">
    <location>
        <begin position="254"/>
        <end position="374"/>
    </location>
</feature>
<feature type="transmembrane region" description="Helical" evidence="7">
    <location>
        <begin position="344"/>
        <end position="366"/>
    </location>
</feature>
<dbReference type="OrthoDB" id="639027at2759"/>
<comment type="caution">
    <text evidence="10">The sequence shown here is derived from an EMBL/GenBank/DDBJ whole genome shotgun (WGS) entry which is preliminary data.</text>
</comment>
<dbReference type="InterPro" id="IPR024675">
    <property type="entry name" value="eIF3g_N"/>
</dbReference>
<dbReference type="EMBL" id="JAAMPI010002052">
    <property type="protein sequence ID" value="KAF4619062.1"/>
    <property type="molecule type" value="Genomic_DNA"/>
</dbReference>
<reference evidence="10 11" key="1">
    <citation type="submission" date="2020-03" db="EMBL/GenBank/DDBJ databases">
        <title>Draft Genome Sequence of Cudoniella acicularis.</title>
        <authorList>
            <person name="Buettner E."/>
            <person name="Kellner H."/>
        </authorList>
    </citation>
    <scope>NUCLEOTIDE SEQUENCE [LARGE SCALE GENOMIC DNA]</scope>
    <source>
        <strain evidence="10 11">DSM 108380</strain>
    </source>
</reference>
<dbReference type="InterPro" id="IPR052337">
    <property type="entry name" value="SAT4-like"/>
</dbReference>
<accession>A0A8H4VR66</accession>
<dbReference type="InterPro" id="IPR049326">
    <property type="entry name" value="Rhodopsin_dom_fungi"/>
</dbReference>
<proteinExistence type="inferred from homology"/>
<dbReference type="CDD" id="cd12933">
    <property type="entry name" value="eIF3G"/>
    <property type="match status" value="1"/>
</dbReference>
<dbReference type="Pfam" id="PF20684">
    <property type="entry name" value="Fung_rhodopsin"/>
    <property type="match status" value="1"/>
</dbReference>
<dbReference type="AlphaFoldDB" id="A0A8H4VR66"/>
<keyword evidence="2 7" id="KW-0812">Transmembrane</keyword>
<feature type="region of interest" description="Disordered" evidence="6">
    <location>
        <begin position="185"/>
        <end position="211"/>
    </location>
</feature>
<feature type="compositionally biased region" description="Low complexity" evidence="6">
    <location>
        <begin position="186"/>
        <end position="204"/>
    </location>
</feature>
<evidence type="ECO:0000256" key="3">
    <source>
        <dbReference type="ARBA" id="ARBA00022989"/>
    </source>
</evidence>